<gene>
    <name evidence="1" type="ORF">E6P75_11825</name>
</gene>
<organism evidence="1">
    <name type="scientific">Faucicola osloensis</name>
    <name type="common">Moraxella osloensis</name>
    <dbReference type="NCBI Taxonomy" id="34062"/>
    <lineage>
        <taxon>Bacteria</taxon>
        <taxon>Pseudomonadati</taxon>
        <taxon>Pseudomonadota</taxon>
        <taxon>Gammaproteobacteria</taxon>
        <taxon>Moraxellales</taxon>
        <taxon>Moraxellaceae</taxon>
        <taxon>Faucicola</taxon>
    </lineage>
</organism>
<evidence type="ECO:0000313" key="1">
    <source>
        <dbReference type="EMBL" id="MDI4510883.1"/>
    </source>
</evidence>
<evidence type="ECO:0008006" key="2">
    <source>
        <dbReference type="Google" id="ProtNLM"/>
    </source>
</evidence>
<reference evidence="1" key="1">
    <citation type="submission" date="2019-04" db="EMBL/GenBank/DDBJ databases">
        <title>Moraxella osloensis CCUG 73412, isolated from corneal scrapings as causative agent of keratitis.</title>
        <authorList>
            <person name="Connolly G."/>
            <person name="Jaen-Luchoro D."/>
            <person name="Pinyeiro-Iglesias B."/>
            <person name="Curry A."/>
            <person name="Knowles S."/>
            <person name="Moore E.R.B."/>
        </authorList>
    </citation>
    <scope>NUCLEOTIDE SEQUENCE</scope>
    <source>
        <strain evidence="1">CCUG 73412</strain>
    </source>
</reference>
<accession>A0AAW6TG43</accession>
<comment type="caution">
    <text evidence="1">The sequence shown here is derived from an EMBL/GenBank/DDBJ whole genome shotgun (WGS) entry which is preliminary data.</text>
</comment>
<name>A0AAW6TG43_FAUOS</name>
<dbReference type="AlphaFoldDB" id="A0AAW6TG43"/>
<dbReference type="EMBL" id="SSCJ01000014">
    <property type="protein sequence ID" value="MDI4510883.1"/>
    <property type="molecule type" value="Genomic_DNA"/>
</dbReference>
<proteinExistence type="predicted"/>
<protein>
    <recommendedName>
        <fullName evidence="2">DUF1845 domain-containing protein</fullName>
    </recommendedName>
</protein>
<sequence length="387" mass="43851">MPADPKNGFTVRRKTGKNTVKPLDYTRLNRYYSCMDSEIGLRPTPTKRIKIMSTAIAQAAATTKGFATLVDLCVALFSSRNHDELIEDLQSATQAYDYKLTKQGSDYVCSGTLLLPPFTLNRDNIKKEWMGKTDGRAYMYSISRIDSKPYRYFESLAQAKKYVKETDHNAIQEFKQASDKASDVTLMAIQNNHASELSLQDTLYDGRLKIAERYFSAQNMNVTNLVGSYLDGSIMVFMTANHLFPGFTLCHADGIEFFSGLQHCFTVMCRLYQVIAAAVIIENAPFQKLVQVGDIFEDFRNLHNRCYRYYQVVEVSRTLNKQAVMVTLRAILHDDNFLPVKNSMISPKLNAYVHLYRDGFTACYLMPFAGSMAGAITELAKYEPNAH</sequence>